<evidence type="ECO:0000256" key="1">
    <source>
        <dbReference type="SAM" id="MobiDB-lite"/>
    </source>
</evidence>
<evidence type="ECO:0000313" key="2">
    <source>
        <dbReference type="EMBL" id="EGG07016.1"/>
    </source>
</evidence>
<reference evidence="3" key="1">
    <citation type="journal article" date="2011" name="Proc. Natl. Acad. Sci. U.S.A.">
        <title>Obligate biotrophy features unraveled by the genomic analysis of rust fungi.</title>
        <authorList>
            <person name="Duplessis S."/>
            <person name="Cuomo C.A."/>
            <person name="Lin Y.-C."/>
            <person name="Aerts A."/>
            <person name="Tisserant E."/>
            <person name="Veneault-Fourrey C."/>
            <person name="Joly D.L."/>
            <person name="Hacquard S."/>
            <person name="Amselem J."/>
            <person name="Cantarel B.L."/>
            <person name="Chiu R."/>
            <person name="Coutinho P.M."/>
            <person name="Feau N."/>
            <person name="Field M."/>
            <person name="Frey P."/>
            <person name="Gelhaye E."/>
            <person name="Goldberg J."/>
            <person name="Grabherr M.G."/>
            <person name="Kodira C.D."/>
            <person name="Kohler A."/>
            <person name="Kuees U."/>
            <person name="Lindquist E.A."/>
            <person name="Lucas S.M."/>
            <person name="Mago R."/>
            <person name="Mauceli E."/>
            <person name="Morin E."/>
            <person name="Murat C."/>
            <person name="Pangilinan J.L."/>
            <person name="Park R."/>
            <person name="Pearson M."/>
            <person name="Quesneville H."/>
            <person name="Rouhier N."/>
            <person name="Sakthikumar S."/>
            <person name="Salamov A.A."/>
            <person name="Schmutz J."/>
            <person name="Selles B."/>
            <person name="Shapiro H."/>
            <person name="Tanguay P."/>
            <person name="Tuskan G.A."/>
            <person name="Henrissat B."/>
            <person name="Van de Peer Y."/>
            <person name="Rouze P."/>
            <person name="Ellis J.G."/>
            <person name="Dodds P.N."/>
            <person name="Schein J.E."/>
            <person name="Zhong S."/>
            <person name="Hamelin R.C."/>
            <person name="Grigoriev I.V."/>
            <person name="Szabo L.J."/>
            <person name="Martin F."/>
        </authorList>
    </citation>
    <scope>NUCLEOTIDE SEQUENCE [LARGE SCALE GENOMIC DNA]</scope>
    <source>
        <strain evidence="3">98AG31 / pathotype 3-4-7</strain>
    </source>
</reference>
<dbReference type="VEuPathDB" id="FungiDB:MELLADRAFT_86126"/>
<dbReference type="EMBL" id="GL883106">
    <property type="protein sequence ID" value="EGG07016.1"/>
    <property type="molecule type" value="Genomic_DNA"/>
</dbReference>
<proteinExistence type="predicted"/>
<dbReference type="AlphaFoldDB" id="F4RLD7"/>
<organism evidence="3">
    <name type="scientific">Melampsora larici-populina (strain 98AG31 / pathotype 3-4-7)</name>
    <name type="common">Poplar leaf rust fungus</name>
    <dbReference type="NCBI Taxonomy" id="747676"/>
    <lineage>
        <taxon>Eukaryota</taxon>
        <taxon>Fungi</taxon>
        <taxon>Dikarya</taxon>
        <taxon>Basidiomycota</taxon>
        <taxon>Pucciniomycotina</taxon>
        <taxon>Pucciniomycetes</taxon>
        <taxon>Pucciniales</taxon>
        <taxon>Melampsoraceae</taxon>
        <taxon>Melampsora</taxon>
    </lineage>
</organism>
<dbReference type="GeneID" id="18934096"/>
<protein>
    <submittedName>
        <fullName evidence="2">Uncharacterized protein</fullName>
    </submittedName>
</protein>
<keyword evidence="3" id="KW-1185">Reference proteome</keyword>
<dbReference type="InParanoid" id="F4RLD7"/>
<sequence length="509" mass="57208">MFNLTSSYPILEKRLPYPPRPTIRTGFGCPKCFTASGAKVPLTYVKRLQTHLIGLKCLVNPKHFITPFLKDVDDAVKHYNERANNPQSLAHLLNSEVDSASTSVTKKVSNDLLCVGVNGRTALGHRNHRLQRCPNGLCKKCCITLANTCSHHRQNNTPSSSNGMETNLDFHNLFPPQSDVSSANNEIQIAPNHVSQRLINPQADRRAIKNLPREAVAFANAARNHMQNTRDAIAAYELTLRVWMKPGECFNIPAPAINFPRYALIESGPLVTMAKDIFSNDPSWMTKLVVLRPGSSEWRLTDVTVPFTYPSTTTEILIRPFNLSEDQCIGITTFIEQINESSAKPSFSISRLLDNPEAMGDWNSPGSESEPEIEIVKSTKRKRENKTEHSSSLNESPKKKHQNSRSFPGSTCLLSELLIWCSKAPDGCAGGLAKSTWFELFGDRYDPDKGLRTPYRYRKWALNMQAKLKEWMKNKNNPTVRDAVDVFRESFHRVASLSKDKVVKTIIID</sequence>
<name>F4RLD7_MELLP</name>
<dbReference type="Proteomes" id="UP000001072">
    <property type="component" value="Unassembled WGS sequence"/>
</dbReference>
<feature type="region of interest" description="Disordered" evidence="1">
    <location>
        <begin position="358"/>
        <end position="406"/>
    </location>
</feature>
<accession>F4RLD7</accession>
<dbReference type="HOGENOM" id="CLU_042078_0_0_1"/>
<evidence type="ECO:0000313" key="3">
    <source>
        <dbReference type="Proteomes" id="UP000001072"/>
    </source>
</evidence>
<gene>
    <name evidence="2" type="ORF">MELLADRAFT_86126</name>
</gene>
<dbReference type="KEGG" id="mlr:MELLADRAFT_86126"/>
<dbReference type="RefSeq" id="XP_007409976.1">
    <property type="nucleotide sequence ID" value="XM_007409914.1"/>
</dbReference>